<gene>
    <name evidence="2" type="ORF">ABIE21_002862</name>
</gene>
<dbReference type="Proteomes" id="UP001549257">
    <property type="component" value="Unassembled WGS sequence"/>
</dbReference>
<comment type="caution">
    <text evidence="2">The sequence shown here is derived from an EMBL/GenBank/DDBJ whole genome shotgun (WGS) entry which is preliminary data.</text>
</comment>
<feature type="transmembrane region" description="Helical" evidence="1">
    <location>
        <begin position="170"/>
        <end position="188"/>
    </location>
</feature>
<keyword evidence="1" id="KW-1133">Transmembrane helix</keyword>
<organism evidence="2 3">
    <name type="scientific">Conyzicola nivalis</name>
    <dbReference type="NCBI Taxonomy" id="1477021"/>
    <lineage>
        <taxon>Bacteria</taxon>
        <taxon>Bacillati</taxon>
        <taxon>Actinomycetota</taxon>
        <taxon>Actinomycetes</taxon>
        <taxon>Micrococcales</taxon>
        <taxon>Microbacteriaceae</taxon>
        <taxon>Conyzicola</taxon>
    </lineage>
</organism>
<proteinExistence type="predicted"/>
<protein>
    <submittedName>
        <fullName evidence="2">Uncharacterized protein</fullName>
    </submittedName>
</protein>
<accession>A0ABV2QQJ9</accession>
<dbReference type="EMBL" id="JBEPSJ010000003">
    <property type="protein sequence ID" value="MET4583343.1"/>
    <property type="molecule type" value="Genomic_DNA"/>
</dbReference>
<keyword evidence="1" id="KW-0812">Transmembrane</keyword>
<keyword evidence="1" id="KW-0472">Membrane</keyword>
<sequence>MDGGAWFISILISIGMIVGFALTFVPFCARWSAHRHAASIRIDLPAHLERTVAARLMARSRGGSLGGLVFTAAAALAFHFEVGVNNDSQLTGLFIVGSTFAGVATGTAVAALTGSRTISPDRPRVARARAVAVSDYLAPFELIGARIVVFAAVGVLLVTTVVAAPGAGGSLFAIAFFAIFGAVSLALFEVASRRIVDLSQPAGSTAELVWDDAIRASSLRDLVTAPLALGAYCLVFGVFGIAESSAHPAAMLVSWVVGSIFALTGLAAAVYSIATRPQRYFVDRLWSDLRASDLDLVADVA</sequence>
<evidence type="ECO:0000313" key="3">
    <source>
        <dbReference type="Proteomes" id="UP001549257"/>
    </source>
</evidence>
<keyword evidence="3" id="KW-1185">Reference proteome</keyword>
<reference evidence="2 3" key="1">
    <citation type="submission" date="2024-06" db="EMBL/GenBank/DDBJ databases">
        <title>Sorghum-associated microbial communities from plants grown in Nebraska, USA.</title>
        <authorList>
            <person name="Schachtman D."/>
        </authorList>
    </citation>
    <scope>NUCLEOTIDE SEQUENCE [LARGE SCALE GENOMIC DNA]</scope>
    <source>
        <strain evidence="2 3">2857</strain>
    </source>
</reference>
<evidence type="ECO:0000256" key="1">
    <source>
        <dbReference type="SAM" id="Phobius"/>
    </source>
</evidence>
<feature type="transmembrane region" description="Helical" evidence="1">
    <location>
        <begin position="248"/>
        <end position="274"/>
    </location>
</feature>
<feature type="transmembrane region" description="Helical" evidence="1">
    <location>
        <begin position="222"/>
        <end position="242"/>
    </location>
</feature>
<feature type="transmembrane region" description="Helical" evidence="1">
    <location>
        <begin position="92"/>
        <end position="115"/>
    </location>
</feature>
<evidence type="ECO:0000313" key="2">
    <source>
        <dbReference type="EMBL" id="MET4583343.1"/>
    </source>
</evidence>
<feature type="transmembrane region" description="Helical" evidence="1">
    <location>
        <begin position="62"/>
        <end position="80"/>
    </location>
</feature>
<feature type="transmembrane region" description="Helical" evidence="1">
    <location>
        <begin position="6"/>
        <end position="29"/>
    </location>
</feature>
<name>A0ABV2QQJ9_9MICO</name>
<dbReference type="RefSeq" id="WP_354025499.1">
    <property type="nucleotide sequence ID" value="NZ_JBEPSJ010000003.1"/>
</dbReference>
<feature type="transmembrane region" description="Helical" evidence="1">
    <location>
        <begin position="136"/>
        <end position="164"/>
    </location>
</feature>